<keyword evidence="10" id="KW-0175">Coiled coil</keyword>
<dbReference type="GO" id="GO:0004828">
    <property type="term" value="F:serine-tRNA ligase activity"/>
    <property type="evidence" value="ECO:0007669"/>
    <property type="project" value="UniProtKB-UniRule"/>
</dbReference>
<keyword evidence="2 12" id="KW-0436">Ligase</keyword>
<feature type="binding site" evidence="8">
    <location>
        <position position="257"/>
    </location>
    <ligand>
        <name>L-serine</name>
        <dbReference type="ChEBI" id="CHEBI:33384"/>
    </ligand>
</feature>
<gene>
    <name evidence="12" type="ORF">UY32_C0011G0014</name>
</gene>
<dbReference type="PANTHER" id="PTHR11778">
    <property type="entry name" value="SERYL-TRNA SYNTHETASE"/>
    <property type="match status" value="1"/>
</dbReference>
<protein>
    <recommendedName>
        <fullName evidence="1 7">Serine--tRNA ligase</fullName>
        <ecNumber evidence="1 7">6.1.1.11</ecNumber>
    </recommendedName>
</protein>
<dbReference type="Pfam" id="PF02403">
    <property type="entry name" value="Seryl_tRNA_N"/>
    <property type="match status" value="1"/>
</dbReference>
<keyword evidence="4 9" id="KW-0067">ATP-binding</keyword>
<dbReference type="GO" id="GO:0005737">
    <property type="term" value="C:cytoplasm"/>
    <property type="evidence" value="ECO:0007669"/>
    <property type="project" value="UniProtKB-UniRule"/>
</dbReference>
<dbReference type="GO" id="GO:0006434">
    <property type="term" value="P:seryl-tRNA aminoacylation"/>
    <property type="evidence" value="ECO:0007669"/>
    <property type="project" value="UniProtKB-UniRule"/>
</dbReference>
<evidence type="ECO:0000256" key="10">
    <source>
        <dbReference type="SAM" id="Coils"/>
    </source>
</evidence>
<proteinExistence type="predicted"/>
<evidence type="ECO:0000256" key="5">
    <source>
        <dbReference type="ARBA" id="ARBA00022917"/>
    </source>
</evidence>
<keyword evidence="6" id="KW-0030">Aminoacyl-tRNA synthetase</keyword>
<dbReference type="InterPro" id="IPR015866">
    <property type="entry name" value="Ser-tRNA-synth_1_N"/>
</dbReference>
<feature type="binding site" evidence="8">
    <location>
        <position position="280"/>
    </location>
    <ligand>
        <name>L-serine</name>
        <dbReference type="ChEBI" id="CHEBI:33384"/>
    </ligand>
</feature>
<feature type="site" description="Important for serine binding" evidence="8">
    <location>
        <position position="379"/>
    </location>
</feature>
<name>A0A0G1UXF4_9BACT</name>
<accession>A0A0G1UXF4</accession>
<dbReference type="EMBL" id="LCPO01000011">
    <property type="protein sequence ID" value="KKU98929.1"/>
    <property type="molecule type" value="Genomic_DNA"/>
</dbReference>
<evidence type="ECO:0000256" key="6">
    <source>
        <dbReference type="ARBA" id="ARBA00023146"/>
    </source>
</evidence>
<evidence type="ECO:0000256" key="4">
    <source>
        <dbReference type="ARBA" id="ARBA00022840"/>
    </source>
</evidence>
<evidence type="ECO:0000256" key="7">
    <source>
        <dbReference type="NCBIfam" id="TIGR00414"/>
    </source>
</evidence>
<dbReference type="PATRIC" id="fig|1618666.3.peg.332"/>
<dbReference type="Proteomes" id="UP000034600">
    <property type="component" value="Unassembled WGS sequence"/>
</dbReference>
<feature type="binding site" evidence="9">
    <location>
        <begin position="344"/>
        <end position="347"/>
    </location>
    <ligand>
        <name>ATP</name>
        <dbReference type="ChEBI" id="CHEBI:30616"/>
    </ligand>
</feature>
<dbReference type="EC" id="6.1.1.11" evidence="1 7"/>
<dbReference type="PROSITE" id="PS50862">
    <property type="entry name" value="AA_TRNA_LIGASE_II"/>
    <property type="match status" value="1"/>
</dbReference>
<dbReference type="PIRSF" id="PIRSF001529">
    <property type="entry name" value="Ser-tRNA-synth_IIa"/>
    <property type="match status" value="1"/>
</dbReference>
<dbReference type="GO" id="GO:0005524">
    <property type="term" value="F:ATP binding"/>
    <property type="evidence" value="ECO:0007669"/>
    <property type="project" value="UniProtKB-KW"/>
</dbReference>
<evidence type="ECO:0000313" key="12">
    <source>
        <dbReference type="EMBL" id="KKU98929.1"/>
    </source>
</evidence>
<dbReference type="InterPro" id="IPR006195">
    <property type="entry name" value="aa-tRNA-synth_II"/>
</dbReference>
<evidence type="ECO:0000256" key="1">
    <source>
        <dbReference type="ARBA" id="ARBA00012840"/>
    </source>
</evidence>
<evidence type="ECO:0000259" key="11">
    <source>
        <dbReference type="PROSITE" id="PS50862"/>
    </source>
</evidence>
<evidence type="ECO:0000256" key="3">
    <source>
        <dbReference type="ARBA" id="ARBA00022741"/>
    </source>
</evidence>
<dbReference type="PRINTS" id="PR00981">
    <property type="entry name" value="TRNASYNTHSER"/>
</dbReference>
<dbReference type="NCBIfam" id="TIGR00414">
    <property type="entry name" value="serS"/>
    <property type="match status" value="1"/>
</dbReference>
<feature type="binding site" evidence="8">
    <location>
        <position position="377"/>
    </location>
    <ligand>
        <name>L-serine</name>
        <dbReference type="ChEBI" id="CHEBI:33384"/>
    </ligand>
</feature>
<dbReference type="InterPro" id="IPR010978">
    <property type="entry name" value="tRNA-bd_arm"/>
</dbReference>
<dbReference type="SUPFAM" id="SSF46589">
    <property type="entry name" value="tRNA-binding arm"/>
    <property type="match status" value="1"/>
</dbReference>
<dbReference type="AlphaFoldDB" id="A0A0G1UXF4"/>
<dbReference type="InterPro" id="IPR002314">
    <property type="entry name" value="aa-tRNA-synt_IIb"/>
</dbReference>
<dbReference type="SUPFAM" id="SSF55681">
    <property type="entry name" value="Class II aaRS and biotin synthetases"/>
    <property type="match status" value="1"/>
</dbReference>
<feature type="binding site" evidence="9">
    <location>
        <begin position="273"/>
        <end position="276"/>
    </location>
    <ligand>
        <name>ATP</name>
        <dbReference type="ChEBI" id="CHEBI:30616"/>
    </ligand>
</feature>
<feature type="coiled-coil region" evidence="10">
    <location>
        <begin position="71"/>
        <end position="98"/>
    </location>
</feature>
<dbReference type="Gene3D" id="3.30.930.10">
    <property type="entry name" value="Bira Bifunctional Protein, Domain 2"/>
    <property type="match status" value="1"/>
</dbReference>
<evidence type="ECO:0000256" key="2">
    <source>
        <dbReference type="ARBA" id="ARBA00022598"/>
    </source>
</evidence>
<dbReference type="InterPro" id="IPR002317">
    <property type="entry name" value="Ser-tRNA-ligase_type_1"/>
</dbReference>
<keyword evidence="5" id="KW-0648">Protein biosynthesis</keyword>
<feature type="binding site" evidence="9">
    <location>
        <begin position="257"/>
        <end position="259"/>
    </location>
    <ligand>
        <name>ATP</name>
        <dbReference type="ChEBI" id="CHEBI:30616"/>
    </ligand>
</feature>
<dbReference type="Gene3D" id="1.10.287.40">
    <property type="entry name" value="Serine-tRNA synthetase, tRNA binding domain"/>
    <property type="match status" value="1"/>
</dbReference>
<dbReference type="InterPro" id="IPR045864">
    <property type="entry name" value="aa-tRNA-synth_II/BPL/LPL"/>
</dbReference>
<reference evidence="12 13" key="1">
    <citation type="journal article" date="2015" name="Nature">
        <title>rRNA introns, odd ribosomes, and small enigmatic genomes across a large radiation of phyla.</title>
        <authorList>
            <person name="Brown C.T."/>
            <person name="Hug L.A."/>
            <person name="Thomas B.C."/>
            <person name="Sharon I."/>
            <person name="Castelle C.J."/>
            <person name="Singh A."/>
            <person name="Wilkins M.J."/>
            <person name="Williams K.H."/>
            <person name="Banfield J.F."/>
        </authorList>
    </citation>
    <scope>NUCLEOTIDE SEQUENCE [LARGE SCALE GENOMIC DNA]</scope>
</reference>
<evidence type="ECO:0000313" key="13">
    <source>
        <dbReference type="Proteomes" id="UP000034600"/>
    </source>
</evidence>
<organism evidence="12 13">
    <name type="scientific">Candidatus Jorgensenbacteria bacterium GW2011_GWC1_48_8</name>
    <dbReference type="NCBI Taxonomy" id="1618666"/>
    <lineage>
        <taxon>Bacteria</taxon>
        <taxon>Candidatus Joergenseniibacteriota</taxon>
    </lineage>
</organism>
<evidence type="ECO:0000256" key="8">
    <source>
        <dbReference type="PIRSR" id="PIRSR001529-1"/>
    </source>
</evidence>
<keyword evidence="3" id="KW-0547">Nucleotide-binding</keyword>
<feature type="domain" description="Aminoacyl-transfer RNA synthetases class-II family profile" evidence="11">
    <location>
        <begin position="172"/>
        <end position="403"/>
    </location>
</feature>
<dbReference type="InterPro" id="IPR042103">
    <property type="entry name" value="SerRS_1_N_sf"/>
</dbReference>
<comment type="caution">
    <text evidence="12">The sequence shown here is derived from an EMBL/GenBank/DDBJ whole genome shotgun (WGS) entry which is preliminary data.</text>
</comment>
<evidence type="ECO:0000256" key="9">
    <source>
        <dbReference type="PIRSR" id="PIRSR001529-2"/>
    </source>
</evidence>
<dbReference type="Pfam" id="PF00587">
    <property type="entry name" value="tRNA-synt_2b"/>
    <property type="match status" value="1"/>
</dbReference>
<sequence>MLDVNFIRENPEKVKAGVEKKNADPKLVDKFLKIDDDWRSKTAALDQLQAEQNKVSAEMGKKKSAHGMSQAQLLKKRISEVQKEKNDLEVKRDEILGNLPNIPFEDVPVGKDESANKVLREVGEKPQFKFQPKSYLEIAENLGLINVKKAAEVTGTRFGYVLGDAVLLEFALVKLALDELMPHGFIPVLPPVMERPEVMRKMGKGKFIDESDAFYVKDDDLYLIGSSEHTLGPFHMNHVFKEKELPRRYVGFSTCFRRESGSYGRDTKGILRVHQFDKLEMYSFVHPDKSEEEHKFLLFLEEKLAQKLELPYRVVELSTGDMTWGDARQYDIEVWFPSENKYRETHSASNTTDFQARGINAKYETKDGKKEFVHTLNATVFSQRPILAIIENYQTEKGTVKVPKVLQDYLGKKEIGK</sequence>